<feature type="signal peptide" evidence="1">
    <location>
        <begin position="1"/>
        <end position="16"/>
    </location>
</feature>
<dbReference type="InterPro" id="IPR005151">
    <property type="entry name" value="Tail-specific_protease"/>
</dbReference>
<organism evidence="3 4">
    <name type="scientific">Hymenobacter fodinae</name>
    <dbReference type="NCBI Taxonomy" id="2510796"/>
    <lineage>
        <taxon>Bacteria</taxon>
        <taxon>Pseudomonadati</taxon>
        <taxon>Bacteroidota</taxon>
        <taxon>Cytophagia</taxon>
        <taxon>Cytophagales</taxon>
        <taxon>Hymenobacteraceae</taxon>
        <taxon>Hymenobacter</taxon>
    </lineage>
</organism>
<sequence>MLLSAFLLTSVVLAPAAPDTLTPRETRNLTALGQVAGAIKYFYPNRHTAQVSWETVLVRSIPAVRRARTDAALAVTLDSLFHPLAPAARVALGQSSVPNTGLAHTEAGPYYYWEHHGLALDKKGLPVVRAMFKLGGLSYSSAIKSAPVPEAVKLFQGQPQYTVRLLDSLHLTFPLLLTQAQYQQRLPRQRGRSVHRLNAATSAQRLTTVLLSWNIVQHFYPYRAVLDSARWTETLPLALQAAARATTDTELLTACRTMLARLPDRHVGISPKTRTGLRIVSPPWGLQLRLVDEQVMVQQVPQSLQQLQLGMVLTQVNGQPVAALLQQLQAIIPATSAPVARQLAAESLLTHLAAVGPSARLTFRNTQGRELEQVLAFRELRGNMRHQPAAVREVAPGFYLLDAARLRYSDFQRALPQLQTARGLIIDLRQRPSYDLLRVLPHFSPTALLPDSTATPLLRQPDFQQAQLVGSTSRPLPAQLPFLPASKVFLTGPHTYSYGETVAELVRRHRLGILLGQTTGGTNGEMNFAAIGRAYQLSWTGRRVVSRSGTYQGTGLAPDVVVQPTVSTLAQGQDAEVNRAVEWLQQVPY</sequence>
<evidence type="ECO:0000313" key="3">
    <source>
        <dbReference type="EMBL" id="TGE04895.1"/>
    </source>
</evidence>
<proteinExistence type="predicted"/>
<accession>A0A4Z0P164</accession>
<dbReference type="OrthoDB" id="5379939at2"/>
<dbReference type="AlphaFoldDB" id="A0A4Z0P164"/>
<dbReference type="Pfam" id="PF03572">
    <property type="entry name" value="Peptidase_S41"/>
    <property type="match status" value="1"/>
</dbReference>
<dbReference type="Gene3D" id="3.30.750.44">
    <property type="match status" value="1"/>
</dbReference>
<reference evidence="3 4" key="1">
    <citation type="submission" date="2019-04" db="EMBL/GenBank/DDBJ databases">
        <authorList>
            <person name="Feng G."/>
            <person name="Zhang J."/>
            <person name="Zhu H."/>
        </authorList>
    </citation>
    <scope>NUCLEOTIDE SEQUENCE [LARGE SCALE GENOMIC DNA]</scope>
    <source>
        <strain evidence="3 4">92R-1</strain>
    </source>
</reference>
<name>A0A4Z0P164_9BACT</name>
<feature type="chain" id="PRO_5021286252" description="Tail specific protease domain-containing protein" evidence="1">
    <location>
        <begin position="17"/>
        <end position="589"/>
    </location>
</feature>
<dbReference type="InterPro" id="IPR029045">
    <property type="entry name" value="ClpP/crotonase-like_dom_sf"/>
</dbReference>
<evidence type="ECO:0000313" key="4">
    <source>
        <dbReference type="Proteomes" id="UP000298337"/>
    </source>
</evidence>
<dbReference type="GO" id="GO:0008236">
    <property type="term" value="F:serine-type peptidase activity"/>
    <property type="evidence" value="ECO:0007669"/>
    <property type="project" value="InterPro"/>
</dbReference>
<dbReference type="Gene3D" id="3.90.226.10">
    <property type="entry name" value="2-enoyl-CoA Hydratase, Chain A, domain 1"/>
    <property type="match status" value="1"/>
</dbReference>
<evidence type="ECO:0000256" key="1">
    <source>
        <dbReference type="SAM" id="SignalP"/>
    </source>
</evidence>
<feature type="domain" description="Tail specific protease" evidence="2">
    <location>
        <begin position="488"/>
        <end position="562"/>
    </location>
</feature>
<keyword evidence="4" id="KW-1185">Reference proteome</keyword>
<protein>
    <recommendedName>
        <fullName evidence="2">Tail specific protease domain-containing protein</fullName>
    </recommendedName>
</protein>
<dbReference type="GO" id="GO:0006508">
    <property type="term" value="P:proteolysis"/>
    <property type="evidence" value="ECO:0007669"/>
    <property type="project" value="InterPro"/>
</dbReference>
<dbReference type="Proteomes" id="UP000298337">
    <property type="component" value="Unassembled WGS sequence"/>
</dbReference>
<dbReference type="EMBL" id="SRLA01000005">
    <property type="protein sequence ID" value="TGE04895.1"/>
    <property type="molecule type" value="Genomic_DNA"/>
</dbReference>
<dbReference type="SUPFAM" id="SSF52096">
    <property type="entry name" value="ClpP/crotonase"/>
    <property type="match status" value="1"/>
</dbReference>
<dbReference type="RefSeq" id="WP_135436363.1">
    <property type="nucleotide sequence ID" value="NZ_SRLA01000005.1"/>
</dbReference>
<gene>
    <name evidence="3" type="ORF">EU556_22225</name>
</gene>
<comment type="caution">
    <text evidence="3">The sequence shown here is derived from an EMBL/GenBank/DDBJ whole genome shotgun (WGS) entry which is preliminary data.</text>
</comment>
<evidence type="ECO:0000259" key="2">
    <source>
        <dbReference type="Pfam" id="PF03572"/>
    </source>
</evidence>
<keyword evidence="1" id="KW-0732">Signal</keyword>